<keyword evidence="5 17" id="KW-0808">Transferase</keyword>
<keyword evidence="6" id="KW-0443">Lipid metabolism</keyword>
<dbReference type="AlphaFoldDB" id="A0A6I8LKS8"/>
<accession>A0A6I8LKS8</accession>
<dbReference type="FunFam" id="3.40.50.2000:FF:000115">
    <property type="entry name" value="Alpha-(1-6)-phosphatidylinositol monomannoside mannosyltransferase"/>
    <property type="match status" value="1"/>
</dbReference>
<comment type="catalytic activity">
    <reaction evidence="7">
        <text>a 1,2-diacyl-sn-glycero-3-phospho-[alpha-D-6-acyl-mannopyranosyl-(1&lt;-&gt;6)-D-myo-inositol] + GDP-alpha-D-mannose = a 2-O-(alpha-D-mannosyl)-6-O-(6-O-acyl-alpha-D-mannosyl)-1-phosphatidyl-1D-myo-inositol + GDP + H(+)</text>
        <dbReference type="Rhea" id="RHEA:52444"/>
        <dbReference type="ChEBI" id="CHEBI:15378"/>
        <dbReference type="ChEBI" id="CHEBI:57527"/>
        <dbReference type="ChEBI" id="CHEBI:58189"/>
        <dbReference type="ChEBI" id="CHEBI:88053"/>
        <dbReference type="ChEBI" id="CHEBI:136625"/>
        <dbReference type="EC" id="2.4.1.346"/>
    </reaction>
</comment>
<feature type="domain" description="Glycosyl transferase family 1" evidence="15">
    <location>
        <begin position="210"/>
        <end position="383"/>
    </location>
</feature>
<dbReference type="Gene3D" id="3.40.50.2000">
    <property type="entry name" value="Glycogen Phosphorylase B"/>
    <property type="match status" value="2"/>
</dbReference>
<dbReference type="PANTHER" id="PTHR45947:SF3">
    <property type="entry name" value="SULFOQUINOVOSYL TRANSFERASE SQD2"/>
    <property type="match status" value="1"/>
</dbReference>
<evidence type="ECO:0000313" key="18">
    <source>
        <dbReference type="Proteomes" id="UP000399805"/>
    </source>
</evidence>
<feature type="domain" description="Glycosyltransferase subfamily 4-like N-terminal" evidence="16">
    <location>
        <begin position="40"/>
        <end position="199"/>
    </location>
</feature>
<evidence type="ECO:0000256" key="6">
    <source>
        <dbReference type="ARBA" id="ARBA00023098"/>
    </source>
</evidence>
<evidence type="ECO:0000256" key="7">
    <source>
        <dbReference type="ARBA" id="ARBA00051960"/>
    </source>
</evidence>
<dbReference type="Proteomes" id="UP000399805">
    <property type="component" value="Unassembled WGS sequence"/>
</dbReference>
<keyword evidence="18" id="KW-1185">Reference proteome</keyword>
<dbReference type="Pfam" id="PF00534">
    <property type="entry name" value="Glycos_transf_1"/>
    <property type="match status" value="1"/>
</dbReference>
<gene>
    <name evidence="17" type="ORF">AA23TX_01628</name>
</gene>
<evidence type="ECO:0000256" key="9">
    <source>
        <dbReference type="ARBA" id="ARBA00060651"/>
    </source>
</evidence>
<evidence type="ECO:0000256" key="3">
    <source>
        <dbReference type="ARBA" id="ARBA00022516"/>
    </source>
</evidence>
<dbReference type="CDD" id="cd03801">
    <property type="entry name" value="GT4_PimA-like"/>
    <property type="match status" value="1"/>
</dbReference>
<evidence type="ECO:0000313" key="17">
    <source>
        <dbReference type="EMBL" id="VVJ16607.1"/>
    </source>
</evidence>
<sequence length="410" mass="43812">MSSEGRGFATRTPERSEVGAASLRGVLKTLLVTNDFPPRPGGIQNYLNSLATRLPADDLVVYAPSWESRTGSHEEFDAEAPFEVVRHPTSLMLPTPDVLRRAKQIMRAHDCEAVWFGAAAPLALLGHSLRQAGARRVVAATHGHEVGWSMLPGSRQALRRIGDTVDVLTYVSRYTRGRFAAAFGPMAGLELLPSGVDTELYRPDPAGRAEVRARHGLSDRPTIVCVSRLVPRKGQDQLIRALPAIRRRVPDAALLIVGGGPYRKTLTGLVGELGLAGDVVFTGSVPWAELPAHYAAGDVFAMPARTRGKGLDVEALGIVYLEASATGLPVVAGNSGGAPETVLDEVTGHVVEGRDVGQLAETLASLLADPVRARRMGEAGRAWVSENWRWDTMAARLSGLLDGDPVAAVR</sequence>
<evidence type="ECO:0000259" key="16">
    <source>
        <dbReference type="Pfam" id="PF13439"/>
    </source>
</evidence>
<evidence type="ECO:0000256" key="4">
    <source>
        <dbReference type="ARBA" id="ARBA00022676"/>
    </source>
</evidence>
<dbReference type="EMBL" id="CABVGP010000001">
    <property type="protein sequence ID" value="VVJ16607.1"/>
    <property type="molecule type" value="Genomic_DNA"/>
</dbReference>
<dbReference type="GO" id="GO:0009247">
    <property type="term" value="P:glycolipid biosynthetic process"/>
    <property type="evidence" value="ECO:0007669"/>
    <property type="project" value="UniProtKB-ARBA"/>
</dbReference>
<comment type="similarity">
    <text evidence="2">Belongs to the glycosyltransferase group 1 family. Glycosyltransferase 4 subfamily.</text>
</comment>
<name>A0A6I8LKS8_9PSEU</name>
<dbReference type="EC" id="2.4.1.346" evidence="10"/>
<dbReference type="Pfam" id="PF13439">
    <property type="entry name" value="Glyco_transf_4"/>
    <property type="match status" value="1"/>
</dbReference>
<dbReference type="GO" id="GO:0016020">
    <property type="term" value="C:membrane"/>
    <property type="evidence" value="ECO:0007669"/>
    <property type="project" value="GOC"/>
</dbReference>
<evidence type="ECO:0000256" key="14">
    <source>
        <dbReference type="ARBA" id="ARBA00079381"/>
    </source>
</evidence>
<dbReference type="InterPro" id="IPR001296">
    <property type="entry name" value="Glyco_trans_1"/>
</dbReference>
<comment type="pathway">
    <text evidence="9">Phospholipid metabolism; phosphatidylinositol metabolism.</text>
</comment>
<evidence type="ECO:0000256" key="8">
    <source>
        <dbReference type="ARBA" id="ARBA00052876"/>
    </source>
</evidence>
<dbReference type="PANTHER" id="PTHR45947">
    <property type="entry name" value="SULFOQUINOVOSYL TRANSFERASE SQD2"/>
    <property type="match status" value="1"/>
</dbReference>
<dbReference type="GO" id="GO:0033164">
    <property type="term" value="F:initiation-specific glycolipid 1,6-alpha-mannosyltransferase activity"/>
    <property type="evidence" value="ECO:0007669"/>
    <property type="project" value="UniProtKB-ARBA"/>
</dbReference>
<evidence type="ECO:0000256" key="10">
    <source>
        <dbReference type="ARBA" id="ARBA00066957"/>
    </source>
</evidence>
<evidence type="ECO:0000256" key="2">
    <source>
        <dbReference type="ARBA" id="ARBA00009481"/>
    </source>
</evidence>
<evidence type="ECO:0000256" key="11">
    <source>
        <dbReference type="ARBA" id="ARBA00075163"/>
    </source>
</evidence>
<evidence type="ECO:0000256" key="13">
    <source>
        <dbReference type="ARBA" id="ARBA00077842"/>
    </source>
</evidence>
<dbReference type="InterPro" id="IPR028098">
    <property type="entry name" value="Glyco_trans_4-like_N"/>
</dbReference>
<evidence type="ECO:0000256" key="12">
    <source>
        <dbReference type="ARBA" id="ARBA00076875"/>
    </source>
</evidence>
<proteinExistence type="inferred from homology"/>
<keyword evidence="4 17" id="KW-0328">Glycosyltransferase</keyword>
<evidence type="ECO:0000259" key="15">
    <source>
        <dbReference type="Pfam" id="PF00534"/>
    </source>
</evidence>
<protein>
    <recommendedName>
        <fullName evidence="10">phosphatidyl-myo-inositol dimannoside synthase</fullName>
        <ecNumber evidence="10">2.4.1.346</ecNumber>
    </recommendedName>
    <alternativeName>
        <fullName evidence="11">Alpha-D-mannose-alpha-(1-6)-phosphatidylmyo-inositol-mannosyltransferase</fullName>
    </alternativeName>
    <alternativeName>
        <fullName evidence="14">Alpha-mannosyltransferase</fullName>
    </alternativeName>
    <alternativeName>
        <fullName evidence="13">Guanosine diphosphomannose-phosphatidyl-inositol alpha-mannosyltransferase</fullName>
    </alternativeName>
    <alternativeName>
        <fullName evidence="12">Phosphatidylinositol alpha-mannosyltransferase</fullName>
    </alternativeName>
</protein>
<dbReference type="FunFam" id="3.40.50.2000:FF:000069">
    <property type="entry name" value="Alpha-(1-6)-phosphatidylinositol monomannoside mannosyltransferase"/>
    <property type="match status" value="1"/>
</dbReference>
<organism evidence="17 18">
    <name type="scientific">Amycolatopsis camponoti</name>
    <dbReference type="NCBI Taxonomy" id="2606593"/>
    <lineage>
        <taxon>Bacteria</taxon>
        <taxon>Bacillati</taxon>
        <taxon>Actinomycetota</taxon>
        <taxon>Actinomycetes</taxon>
        <taxon>Pseudonocardiales</taxon>
        <taxon>Pseudonocardiaceae</taxon>
        <taxon>Amycolatopsis</taxon>
    </lineage>
</organism>
<reference evidence="17 18" key="1">
    <citation type="submission" date="2019-09" db="EMBL/GenBank/DDBJ databases">
        <authorList>
            <person name="Leyn A S."/>
        </authorList>
    </citation>
    <scope>NUCLEOTIDE SEQUENCE [LARGE SCALE GENOMIC DNA]</scope>
    <source>
        <strain evidence="17">AA231_1</strain>
    </source>
</reference>
<comment type="pathway">
    <text evidence="1">Lipid metabolism.</text>
</comment>
<dbReference type="GO" id="GO:0043750">
    <property type="term" value="F:phosphatidylinositol alpha-mannosyltransferase activity"/>
    <property type="evidence" value="ECO:0007669"/>
    <property type="project" value="UniProtKB-ARBA"/>
</dbReference>
<dbReference type="SUPFAM" id="SSF53756">
    <property type="entry name" value="UDP-Glycosyltransferase/glycogen phosphorylase"/>
    <property type="match status" value="1"/>
</dbReference>
<comment type="catalytic activity">
    <reaction evidence="8">
        <text>a 1,2-diacyl-sn-glycero-3-phospho-[alpha-D-mannopyranosyl-(1&lt;-&gt;6)-D-myo-inositol] + GDP-alpha-D-mannose = a 2,6-O-bis(alpha-D-mannopyranosyl)-1-phosphatidyl-1D-myo-inositol + GDP + H(+)</text>
        <dbReference type="Rhea" id="RHEA:52440"/>
        <dbReference type="ChEBI" id="CHEBI:15378"/>
        <dbReference type="ChEBI" id="CHEBI:57527"/>
        <dbReference type="ChEBI" id="CHEBI:58189"/>
        <dbReference type="ChEBI" id="CHEBI:87673"/>
        <dbReference type="ChEBI" id="CHEBI:136624"/>
        <dbReference type="EC" id="2.4.1.346"/>
    </reaction>
</comment>
<evidence type="ECO:0000256" key="1">
    <source>
        <dbReference type="ARBA" id="ARBA00005189"/>
    </source>
</evidence>
<evidence type="ECO:0000256" key="5">
    <source>
        <dbReference type="ARBA" id="ARBA00022679"/>
    </source>
</evidence>
<dbReference type="InterPro" id="IPR050194">
    <property type="entry name" value="Glycosyltransferase_grp1"/>
</dbReference>
<keyword evidence="3" id="KW-0444">Lipid biosynthesis</keyword>